<dbReference type="OrthoDB" id="186919at2"/>
<dbReference type="Proteomes" id="UP000307380">
    <property type="component" value="Unassembled WGS sequence"/>
</dbReference>
<dbReference type="AlphaFoldDB" id="A0A4S4FYG5"/>
<proteinExistence type="predicted"/>
<gene>
    <name evidence="4" type="ORF">E6C70_00710</name>
</gene>
<dbReference type="Pfam" id="PF14257">
    <property type="entry name" value="DUF4349"/>
    <property type="match status" value="1"/>
</dbReference>
<name>A0A4S4FYG5_9MICO</name>
<dbReference type="InterPro" id="IPR025645">
    <property type="entry name" value="DUF4349"/>
</dbReference>
<feature type="compositionally biased region" description="Low complexity" evidence="1">
    <location>
        <begin position="10"/>
        <end position="30"/>
    </location>
</feature>
<feature type="region of interest" description="Disordered" evidence="1">
    <location>
        <begin position="99"/>
        <end position="129"/>
    </location>
</feature>
<feature type="domain" description="DUF4349" evidence="3">
    <location>
        <begin position="136"/>
        <end position="343"/>
    </location>
</feature>
<dbReference type="EMBL" id="SSSN01000002">
    <property type="protein sequence ID" value="THG36099.1"/>
    <property type="molecule type" value="Genomic_DNA"/>
</dbReference>
<protein>
    <submittedName>
        <fullName evidence="4">DUF4349 domain-containing protein</fullName>
    </submittedName>
</protein>
<evidence type="ECO:0000256" key="2">
    <source>
        <dbReference type="SAM" id="Phobius"/>
    </source>
</evidence>
<reference evidence="4 5" key="1">
    <citation type="submission" date="2019-04" db="EMBL/GenBank/DDBJ databases">
        <authorList>
            <person name="Jiang L."/>
        </authorList>
    </citation>
    <scope>NUCLEOTIDE SEQUENCE [LARGE SCALE GENOMIC DNA]</scope>
    <source>
        <strain evidence="4 5">YIM 131861</strain>
    </source>
</reference>
<evidence type="ECO:0000313" key="5">
    <source>
        <dbReference type="Proteomes" id="UP000307380"/>
    </source>
</evidence>
<keyword evidence="2" id="KW-0472">Membrane</keyword>
<keyword evidence="5" id="KW-1185">Reference proteome</keyword>
<keyword evidence="2" id="KW-1133">Transmembrane helix</keyword>
<evidence type="ECO:0000259" key="3">
    <source>
        <dbReference type="Pfam" id="PF14257"/>
    </source>
</evidence>
<evidence type="ECO:0000313" key="4">
    <source>
        <dbReference type="EMBL" id="THG36099.1"/>
    </source>
</evidence>
<evidence type="ECO:0000256" key="1">
    <source>
        <dbReference type="SAM" id="MobiDB-lite"/>
    </source>
</evidence>
<feature type="transmembrane region" description="Helical" evidence="2">
    <location>
        <begin position="304"/>
        <end position="326"/>
    </location>
</feature>
<feature type="transmembrane region" description="Helical" evidence="2">
    <location>
        <begin position="332"/>
        <end position="350"/>
    </location>
</feature>
<accession>A0A4S4FYG5</accession>
<feature type="compositionally biased region" description="Low complexity" evidence="1">
    <location>
        <begin position="113"/>
        <end position="129"/>
    </location>
</feature>
<feature type="region of interest" description="Disordered" evidence="1">
    <location>
        <begin position="1"/>
        <end position="41"/>
    </location>
</feature>
<comment type="caution">
    <text evidence="4">The sequence shown here is derived from an EMBL/GenBank/DDBJ whole genome shotgun (WGS) entry which is preliminary data.</text>
</comment>
<sequence>MIRRMSTPWRSPASDCARASSSRAPSSRPSTVRATSRRPRTCCRTEWSMPDRDVTIRHRRRRGPRAAPRLWTMKRAVTASSLLLAAAILLAGCSVSGSGSNSSHGPAVETKQGDVGAAAPAADGTAKGDATTLEQRVVVTTGSMTVSSDDPIGAARQAAQLVVAASGRVDSRSESPATDEQAASASVVLRIPADRFDAVVSSLDKLGRVSNFSTDAADVTQQKQDVDARITALDTSVKRLEQLMGSATNTTDLIDIENALSQRQADLDSLTTQRDYLADQVDYSTLTVQFGTGSVALPGAPTTFWGGVLAGWAALGAFIAAALVVAGAVLPWLLAAGVVAAIVLLVIRWARRPRRAGAEDTPA</sequence>
<organism evidence="4 5">
    <name type="scientific">Orlajensenia flava</name>
    <dbReference type="NCBI Taxonomy" id="2565934"/>
    <lineage>
        <taxon>Bacteria</taxon>
        <taxon>Bacillati</taxon>
        <taxon>Actinomycetota</taxon>
        <taxon>Actinomycetes</taxon>
        <taxon>Micrococcales</taxon>
        <taxon>Microbacteriaceae</taxon>
        <taxon>Orlajensenia</taxon>
    </lineage>
</organism>
<keyword evidence="2" id="KW-0812">Transmembrane</keyword>